<evidence type="ECO:0008006" key="3">
    <source>
        <dbReference type="Google" id="ProtNLM"/>
    </source>
</evidence>
<sequence length="127" mass="13943">MNWKEAVIAALFITAAWWVYDTYRDNQQLKVNNTTLSGQLSAQQTINTITLSAVAIRHRAALDNIKAKQVEDIEHVNVKTVIKTVFKDSECAVAPVPADAVSELRRYATGINTRASGAASAATDRRL</sequence>
<dbReference type="RefSeq" id="WP_186758928.1">
    <property type="nucleotide sequence ID" value="NZ_CAXOSG010000009.1"/>
</dbReference>
<accession>A0AAE4FDJ3</accession>
<gene>
    <name evidence="1" type="ORF">OSC06_13630</name>
</gene>
<dbReference type="EMBL" id="JAPKIY010000023">
    <property type="protein sequence ID" value="MDS0899014.1"/>
    <property type="molecule type" value="Genomic_DNA"/>
</dbReference>
<evidence type="ECO:0000313" key="2">
    <source>
        <dbReference type="Proteomes" id="UP001182247"/>
    </source>
</evidence>
<comment type="caution">
    <text evidence="1">The sequence shown here is derived from an EMBL/GenBank/DDBJ whole genome shotgun (WGS) entry which is preliminary data.</text>
</comment>
<dbReference type="AlphaFoldDB" id="A0AAE4FDJ3"/>
<name>A0AAE4FDJ3_MORMO</name>
<proteinExistence type="predicted"/>
<dbReference type="Proteomes" id="UP001182247">
    <property type="component" value="Unassembled WGS sequence"/>
</dbReference>
<protein>
    <recommendedName>
        <fullName evidence="3">DUF2570 domain-containing protein</fullName>
    </recommendedName>
</protein>
<organism evidence="1 2">
    <name type="scientific">Morganella morganii</name>
    <name type="common">Proteus morganii</name>
    <dbReference type="NCBI Taxonomy" id="582"/>
    <lineage>
        <taxon>Bacteria</taxon>
        <taxon>Pseudomonadati</taxon>
        <taxon>Pseudomonadota</taxon>
        <taxon>Gammaproteobacteria</taxon>
        <taxon>Enterobacterales</taxon>
        <taxon>Morganellaceae</taxon>
        <taxon>Morganella</taxon>
    </lineage>
</organism>
<reference evidence="1" key="1">
    <citation type="submission" date="2023-02" db="EMBL/GenBank/DDBJ databases">
        <title>Detection, antimicrobial susceptibility and genomic characterization of NDM-producing species of Morganellaceae, Yersiniaceae, and Enterobacteriaceae other than Klebsiella.</title>
        <authorList>
            <person name="Camargo C.H."/>
            <person name="Sacchi C.T."/>
            <person name="Campos K.R."/>
        </authorList>
    </citation>
    <scope>NUCLEOTIDE SEQUENCE</scope>
    <source>
        <strain evidence="1">1189_21</strain>
    </source>
</reference>
<evidence type="ECO:0000313" key="1">
    <source>
        <dbReference type="EMBL" id="MDS0899014.1"/>
    </source>
</evidence>